<evidence type="ECO:0000256" key="7">
    <source>
        <dbReference type="ARBA" id="ARBA00023150"/>
    </source>
</evidence>
<keyword evidence="3 8" id="KW-0479">Metal-binding</keyword>
<dbReference type="RefSeq" id="WP_148567484.1">
    <property type="nucleotide sequence ID" value="NZ_RXYA01000010.1"/>
</dbReference>
<evidence type="ECO:0000259" key="9">
    <source>
        <dbReference type="Pfam" id="PF12804"/>
    </source>
</evidence>
<comment type="subcellular location">
    <subcellularLocation>
        <location evidence="8">Cytoplasm</location>
    </subcellularLocation>
</comment>
<sequence length="190" mass="21643">MQYSDFSFLILAGGKSSRMGVDKADLNYHGQTFLETLIFKARKMGFSDIIISGYPHEIESITPVADEFKDRGPLGGMYSCFKVAKNKYCFIVCVDVPQLVEETIFSLIDYHIKVQSELTLLSQNGKAEPLIGIYPTDSYDKIYAIIKDGSAKVFRLIDQYDYKLFSIDDETKIMDNINTPEDYQKIIKKP</sequence>
<dbReference type="GO" id="GO:0046872">
    <property type="term" value="F:metal ion binding"/>
    <property type="evidence" value="ECO:0007669"/>
    <property type="project" value="UniProtKB-KW"/>
</dbReference>
<evidence type="ECO:0000256" key="5">
    <source>
        <dbReference type="ARBA" id="ARBA00022842"/>
    </source>
</evidence>
<dbReference type="OrthoDB" id="9788394at2"/>
<dbReference type="InterPro" id="IPR029044">
    <property type="entry name" value="Nucleotide-diphossugar_trans"/>
</dbReference>
<dbReference type="Pfam" id="PF12804">
    <property type="entry name" value="NTP_transf_3"/>
    <property type="match status" value="1"/>
</dbReference>
<dbReference type="GO" id="GO:0061603">
    <property type="term" value="F:molybdenum cofactor guanylyltransferase activity"/>
    <property type="evidence" value="ECO:0007669"/>
    <property type="project" value="UniProtKB-EC"/>
</dbReference>
<evidence type="ECO:0000256" key="2">
    <source>
        <dbReference type="ARBA" id="ARBA00022679"/>
    </source>
</evidence>
<dbReference type="InterPro" id="IPR013482">
    <property type="entry name" value="Molybde_CF_guanTrfase"/>
</dbReference>
<accession>A0A923HVS6</accession>
<keyword evidence="7 8" id="KW-0501">Molybdenum cofactor biosynthesis</keyword>
<dbReference type="CDD" id="cd02503">
    <property type="entry name" value="MobA"/>
    <property type="match status" value="1"/>
</dbReference>
<dbReference type="AlphaFoldDB" id="A0A923HVS6"/>
<evidence type="ECO:0000256" key="6">
    <source>
        <dbReference type="ARBA" id="ARBA00023134"/>
    </source>
</evidence>
<comment type="caution">
    <text evidence="10">The sequence shown here is derived from an EMBL/GenBank/DDBJ whole genome shotgun (WGS) entry which is preliminary data.</text>
</comment>
<keyword evidence="11" id="KW-1185">Reference proteome</keyword>
<comment type="caution">
    <text evidence="8">Lacks conserved residue(s) required for the propagation of feature annotation.</text>
</comment>
<evidence type="ECO:0000256" key="3">
    <source>
        <dbReference type="ARBA" id="ARBA00022723"/>
    </source>
</evidence>
<dbReference type="InterPro" id="IPR025877">
    <property type="entry name" value="MobA-like_NTP_Trfase"/>
</dbReference>
<feature type="binding site" evidence="8">
    <location>
        <position position="95"/>
    </location>
    <ligand>
        <name>GTP</name>
        <dbReference type="ChEBI" id="CHEBI:37565"/>
    </ligand>
</feature>
<evidence type="ECO:0000256" key="4">
    <source>
        <dbReference type="ARBA" id="ARBA00022741"/>
    </source>
</evidence>
<evidence type="ECO:0000313" key="11">
    <source>
        <dbReference type="Proteomes" id="UP000616595"/>
    </source>
</evidence>
<keyword evidence="6 8" id="KW-0342">GTP-binding</keyword>
<dbReference type="SUPFAM" id="SSF53448">
    <property type="entry name" value="Nucleotide-diphospho-sugar transferases"/>
    <property type="match status" value="1"/>
</dbReference>
<dbReference type="EMBL" id="WJBD01000007">
    <property type="protein sequence ID" value="MBC3888145.1"/>
    <property type="molecule type" value="Genomic_DNA"/>
</dbReference>
<name>A0A923HVS6_9FIRM</name>
<dbReference type="Proteomes" id="UP000616595">
    <property type="component" value="Unassembled WGS sequence"/>
</dbReference>
<feature type="binding site" evidence="8">
    <location>
        <position position="95"/>
    </location>
    <ligand>
        <name>Mg(2+)</name>
        <dbReference type="ChEBI" id="CHEBI:18420"/>
    </ligand>
</feature>
<dbReference type="GO" id="GO:0005525">
    <property type="term" value="F:GTP binding"/>
    <property type="evidence" value="ECO:0007669"/>
    <property type="project" value="UniProtKB-UniRule"/>
</dbReference>
<comment type="catalytic activity">
    <reaction evidence="8">
        <text>Mo-molybdopterin + GTP + H(+) = Mo-molybdopterin guanine dinucleotide + diphosphate</text>
        <dbReference type="Rhea" id="RHEA:34243"/>
        <dbReference type="ChEBI" id="CHEBI:15378"/>
        <dbReference type="ChEBI" id="CHEBI:33019"/>
        <dbReference type="ChEBI" id="CHEBI:37565"/>
        <dbReference type="ChEBI" id="CHEBI:71302"/>
        <dbReference type="ChEBI" id="CHEBI:71310"/>
        <dbReference type="EC" id="2.7.7.77"/>
    </reaction>
</comment>
<reference evidence="10" key="2">
    <citation type="submission" date="2020-10" db="EMBL/GenBank/DDBJ databases">
        <title>Comparative genomics of the Acetobacterium genus.</title>
        <authorList>
            <person name="Marshall C."/>
            <person name="May H."/>
            <person name="Norman S."/>
        </authorList>
    </citation>
    <scope>NUCLEOTIDE SEQUENCE</scope>
    <source>
        <strain evidence="10">DER-2019</strain>
    </source>
</reference>
<comment type="domain">
    <text evidence="8">The N-terminal domain determines nucleotide recognition and specific binding, while the C-terminal domain determines the specific binding to the target protein.</text>
</comment>
<dbReference type="GO" id="GO:0006777">
    <property type="term" value="P:Mo-molybdopterin cofactor biosynthetic process"/>
    <property type="evidence" value="ECO:0007669"/>
    <property type="project" value="UniProtKB-KW"/>
</dbReference>
<proteinExistence type="inferred from homology"/>
<dbReference type="HAMAP" id="MF_00316">
    <property type="entry name" value="MobA"/>
    <property type="match status" value="1"/>
</dbReference>
<feature type="domain" description="MobA-like NTP transferase" evidence="9">
    <location>
        <begin position="9"/>
        <end position="153"/>
    </location>
</feature>
<evidence type="ECO:0000256" key="1">
    <source>
        <dbReference type="ARBA" id="ARBA00022490"/>
    </source>
</evidence>
<comment type="cofactor">
    <cofactor evidence="8">
        <name>Mg(2+)</name>
        <dbReference type="ChEBI" id="CHEBI:18420"/>
    </cofactor>
</comment>
<keyword evidence="2 8" id="KW-0808">Transferase</keyword>
<keyword evidence="4 8" id="KW-0547">Nucleotide-binding</keyword>
<comment type="function">
    <text evidence="8">Transfers a GMP moiety from GTP to Mo-molybdopterin (Mo-MPT) cofactor (Moco or molybdenum cofactor) to form Mo-molybdopterin guanine dinucleotide (Mo-MGD) cofactor.</text>
</comment>
<feature type="binding site" evidence="8">
    <location>
        <begin position="11"/>
        <end position="13"/>
    </location>
    <ligand>
        <name>GTP</name>
        <dbReference type="ChEBI" id="CHEBI:37565"/>
    </ligand>
</feature>
<dbReference type="Gene3D" id="3.90.550.10">
    <property type="entry name" value="Spore Coat Polysaccharide Biosynthesis Protein SpsA, Chain A"/>
    <property type="match status" value="1"/>
</dbReference>
<gene>
    <name evidence="8" type="primary">mobA</name>
    <name evidence="10" type="ORF">GH810_07475</name>
</gene>
<feature type="binding site" evidence="8">
    <location>
        <position position="23"/>
    </location>
    <ligand>
        <name>GTP</name>
        <dbReference type="ChEBI" id="CHEBI:37565"/>
    </ligand>
</feature>
<keyword evidence="5 8" id="KW-0460">Magnesium</keyword>
<evidence type="ECO:0000313" key="10">
    <source>
        <dbReference type="EMBL" id="MBC3888145.1"/>
    </source>
</evidence>
<feature type="binding site" evidence="8">
    <location>
        <position position="66"/>
    </location>
    <ligand>
        <name>GTP</name>
        <dbReference type="ChEBI" id="CHEBI:37565"/>
    </ligand>
</feature>
<dbReference type="GO" id="GO:0005737">
    <property type="term" value="C:cytoplasm"/>
    <property type="evidence" value="ECO:0007669"/>
    <property type="project" value="UniProtKB-SubCell"/>
</dbReference>
<evidence type="ECO:0000256" key="8">
    <source>
        <dbReference type="HAMAP-Rule" id="MF_00316"/>
    </source>
</evidence>
<dbReference type="PANTHER" id="PTHR19136:SF81">
    <property type="entry name" value="MOLYBDENUM COFACTOR GUANYLYLTRANSFERASE"/>
    <property type="match status" value="1"/>
</dbReference>
<comment type="similarity">
    <text evidence="8">Belongs to the MobA family.</text>
</comment>
<dbReference type="EC" id="2.7.7.77" evidence="8"/>
<protein>
    <recommendedName>
        <fullName evidence="8">Probable molybdenum cofactor guanylyltransferase</fullName>
        <shortName evidence="8">MoCo guanylyltransferase</shortName>
        <ecNumber evidence="8">2.7.7.77</ecNumber>
    </recommendedName>
    <alternativeName>
        <fullName evidence="8">GTP:molybdopterin guanylyltransferase</fullName>
    </alternativeName>
    <alternativeName>
        <fullName evidence="8">Mo-MPT guanylyltransferase</fullName>
    </alternativeName>
    <alternativeName>
        <fullName evidence="8">Molybdopterin guanylyltransferase</fullName>
    </alternativeName>
    <alternativeName>
        <fullName evidence="8">Molybdopterin-guanine dinucleotide synthase</fullName>
        <shortName evidence="8">MGD synthase</shortName>
    </alternativeName>
</protein>
<reference evidence="10" key="1">
    <citation type="submission" date="2019-10" db="EMBL/GenBank/DDBJ databases">
        <authorList>
            <person name="Ross D.E."/>
            <person name="Gulliver D."/>
        </authorList>
    </citation>
    <scope>NUCLEOTIDE SEQUENCE</scope>
    <source>
        <strain evidence="10">DER-2019</strain>
    </source>
</reference>
<organism evidence="10 11">
    <name type="scientific">Acetobacterium paludosum</name>
    <dbReference type="NCBI Taxonomy" id="52693"/>
    <lineage>
        <taxon>Bacteria</taxon>
        <taxon>Bacillati</taxon>
        <taxon>Bacillota</taxon>
        <taxon>Clostridia</taxon>
        <taxon>Eubacteriales</taxon>
        <taxon>Eubacteriaceae</taxon>
        <taxon>Acetobacterium</taxon>
    </lineage>
</organism>
<keyword evidence="1 8" id="KW-0963">Cytoplasm</keyword>
<dbReference type="PANTHER" id="PTHR19136">
    <property type="entry name" value="MOLYBDENUM COFACTOR GUANYLYLTRANSFERASE"/>
    <property type="match status" value="1"/>
</dbReference>